<protein>
    <recommendedName>
        <fullName evidence="6">Tetratricopeptide repeat protein</fullName>
    </recommendedName>
</protein>
<gene>
    <name evidence="4" type="ORF">XD92_0346</name>
</gene>
<keyword evidence="1" id="KW-0802">TPR repeat</keyword>
<keyword evidence="3" id="KW-0732">Signal</keyword>
<reference evidence="5" key="1">
    <citation type="journal article" date="2015" name="MBio">
        <title>Genome-Resolved Metagenomic Analysis Reveals Roles for Candidate Phyla and Other Microbial Community Members in Biogeochemical Transformations in Oil Reservoirs.</title>
        <authorList>
            <person name="Hu P."/>
            <person name="Tom L."/>
            <person name="Singh A."/>
            <person name="Thomas B.C."/>
            <person name="Baker B.J."/>
            <person name="Piceno Y.M."/>
            <person name="Andersen G.L."/>
            <person name="Banfield J.F."/>
        </authorList>
    </citation>
    <scope>NUCLEOTIDE SEQUENCE [LARGE SCALE GENOMIC DNA]</scope>
</reference>
<evidence type="ECO:0008006" key="6">
    <source>
        <dbReference type="Google" id="ProtNLM"/>
    </source>
</evidence>
<dbReference type="Pfam" id="PF14559">
    <property type="entry name" value="TPR_19"/>
    <property type="match status" value="1"/>
</dbReference>
<dbReference type="Gene3D" id="1.25.40.10">
    <property type="entry name" value="Tetratricopeptide repeat domain"/>
    <property type="match status" value="1"/>
</dbReference>
<dbReference type="EMBL" id="LGGN01000039">
    <property type="protein sequence ID" value="KUK78380.1"/>
    <property type="molecule type" value="Genomic_DNA"/>
</dbReference>
<dbReference type="AlphaFoldDB" id="A0A101HKA4"/>
<keyword evidence="2" id="KW-0175">Coiled coil</keyword>
<comment type="caution">
    <text evidence="4">The sequence shown here is derived from an EMBL/GenBank/DDBJ whole genome shotgun (WGS) entry which is preliminary data.</text>
</comment>
<dbReference type="PROSITE" id="PS50005">
    <property type="entry name" value="TPR"/>
    <property type="match status" value="1"/>
</dbReference>
<organism evidence="4 5">
    <name type="scientific">Proteiniphilum acetatigenes</name>
    <dbReference type="NCBI Taxonomy" id="294710"/>
    <lineage>
        <taxon>Bacteria</taxon>
        <taxon>Pseudomonadati</taxon>
        <taxon>Bacteroidota</taxon>
        <taxon>Bacteroidia</taxon>
        <taxon>Bacteroidales</taxon>
        <taxon>Dysgonomonadaceae</taxon>
        <taxon>Proteiniphilum</taxon>
    </lineage>
</organism>
<evidence type="ECO:0000256" key="2">
    <source>
        <dbReference type="SAM" id="Coils"/>
    </source>
</evidence>
<dbReference type="SUPFAM" id="SSF48452">
    <property type="entry name" value="TPR-like"/>
    <property type="match status" value="1"/>
</dbReference>
<evidence type="ECO:0000313" key="5">
    <source>
        <dbReference type="Proteomes" id="UP000053860"/>
    </source>
</evidence>
<feature type="coiled-coil region" evidence="2">
    <location>
        <begin position="407"/>
        <end position="469"/>
    </location>
</feature>
<dbReference type="InterPro" id="IPR019734">
    <property type="entry name" value="TPR_rpt"/>
</dbReference>
<dbReference type="Pfam" id="PF07676">
    <property type="entry name" value="PD40"/>
    <property type="match status" value="1"/>
</dbReference>
<feature type="coiled-coil region" evidence="2">
    <location>
        <begin position="105"/>
        <end position="146"/>
    </location>
</feature>
<accession>A0A101HKA4</accession>
<dbReference type="InterPro" id="IPR011990">
    <property type="entry name" value="TPR-like_helical_dom_sf"/>
</dbReference>
<evidence type="ECO:0000256" key="3">
    <source>
        <dbReference type="SAM" id="SignalP"/>
    </source>
</evidence>
<feature type="signal peptide" evidence="3">
    <location>
        <begin position="1"/>
        <end position="20"/>
    </location>
</feature>
<dbReference type="InterPro" id="IPR011659">
    <property type="entry name" value="WD40"/>
</dbReference>
<evidence type="ECO:0000313" key="4">
    <source>
        <dbReference type="EMBL" id="KUK78380.1"/>
    </source>
</evidence>
<feature type="chain" id="PRO_5007096965" description="Tetratricopeptide repeat protein" evidence="3">
    <location>
        <begin position="21"/>
        <end position="473"/>
    </location>
</feature>
<evidence type="ECO:0000256" key="1">
    <source>
        <dbReference type="PROSITE-ProRule" id="PRU00339"/>
    </source>
</evidence>
<sequence>MKNKPIIFTLLLSTSLLALKGQTLDDARSWYLEGRYAEALPVLQKAHAEDSTDAALNQWLGVSLLKTGRILEAEKHLTYADEKRIPEATLYLGELYSKLYRFDDAEQAFEKYQKAHRRNKEALAKLDRFREEAAQLQRRALRTEDVQVIDSLVLPKNEFLSAYHLSQSSGSLLPINTFFSDLPAGNETLYLNERGDKVYYSKESGQSGHDLFTMDKLIDRFGNEQKLPDNINGEGDQAYPFVMSDGLTLYYASTGEQSLGGYDLFVTRYNLRSDSYLTPSQLNMPFNSPFNDYMMAIDEEKGIGWFATDRFQPEGFVCIYTFLPNPQVTMVESDDQTYIYRRARIASIADTWRDGVDYTSLLTTARQRTTKEPAAASEFRFIINDEKIYHRLEDFTNSRARSQFSQALELQKQLELLERALKENRDRIAAGGETSRSLTTRILDQERESEILHQQIERLKKEARNEEIRNLTD</sequence>
<feature type="repeat" description="TPR" evidence="1">
    <location>
        <begin position="86"/>
        <end position="119"/>
    </location>
</feature>
<proteinExistence type="predicted"/>
<dbReference type="Proteomes" id="UP000053860">
    <property type="component" value="Unassembled WGS sequence"/>
</dbReference>
<name>A0A101HKA4_9BACT</name>